<feature type="signal peptide" evidence="1">
    <location>
        <begin position="1"/>
        <end position="17"/>
    </location>
</feature>
<proteinExistence type="predicted"/>
<evidence type="ECO:0000313" key="2">
    <source>
        <dbReference type="EMBL" id="KDR09106.1"/>
    </source>
</evidence>
<evidence type="ECO:0000256" key="1">
    <source>
        <dbReference type="SAM" id="SignalP"/>
    </source>
</evidence>
<dbReference type="EMBL" id="KK853274">
    <property type="protein sequence ID" value="KDR09106.1"/>
    <property type="molecule type" value="Genomic_DNA"/>
</dbReference>
<dbReference type="Proteomes" id="UP000027135">
    <property type="component" value="Unassembled WGS sequence"/>
</dbReference>
<dbReference type="InParanoid" id="A0A067QJG2"/>
<sequence length="216" mass="22323">MIVIVLLTASFATATFGESGGILGSLGVTLKSLSAESVNTVRDATAPLLQVANQTVLEARSTLQDLGGDVALAVVRARASGWDAAHCAQDKEQEAELVLREAMAKLDGCTTLAAVEVEVPVAVISNLTSEALQRIDTAAGDMAACLSGTGTITCLFDVVRNVTQDVGAVARIIRTQALSAETSVAHVAHYVTTCATGQVDSARRLLQKLNIAGCTQ</sequence>
<accession>A0A067QJG2</accession>
<dbReference type="AlphaFoldDB" id="A0A067QJG2"/>
<gene>
    <name evidence="2" type="ORF">L798_01062</name>
</gene>
<reference evidence="2 3" key="1">
    <citation type="journal article" date="2014" name="Nat. Commun.">
        <title>Molecular traces of alternative social organization in a termite genome.</title>
        <authorList>
            <person name="Terrapon N."/>
            <person name="Li C."/>
            <person name="Robertson H.M."/>
            <person name="Ji L."/>
            <person name="Meng X."/>
            <person name="Booth W."/>
            <person name="Chen Z."/>
            <person name="Childers C.P."/>
            <person name="Glastad K.M."/>
            <person name="Gokhale K."/>
            <person name="Gowin J."/>
            <person name="Gronenberg W."/>
            <person name="Hermansen R.A."/>
            <person name="Hu H."/>
            <person name="Hunt B.G."/>
            <person name="Huylmans A.K."/>
            <person name="Khalil S.M."/>
            <person name="Mitchell R.D."/>
            <person name="Munoz-Torres M.C."/>
            <person name="Mustard J.A."/>
            <person name="Pan H."/>
            <person name="Reese J.T."/>
            <person name="Scharf M.E."/>
            <person name="Sun F."/>
            <person name="Vogel H."/>
            <person name="Xiao J."/>
            <person name="Yang W."/>
            <person name="Yang Z."/>
            <person name="Yang Z."/>
            <person name="Zhou J."/>
            <person name="Zhu J."/>
            <person name="Brent C.S."/>
            <person name="Elsik C.G."/>
            <person name="Goodisman M.A."/>
            <person name="Liberles D.A."/>
            <person name="Roe R.M."/>
            <person name="Vargo E.L."/>
            <person name="Vilcinskas A."/>
            <person name="Wang J."/>
            <person name="Bornberg-Bauer E."/>
            <person name="Korb J."/>
            <person name="Zhang G."/>
            <person name="Liebig J."/>
        </authorList>
    </citation>
    <scope>NUCLEOTIDE SEQUENCE [LARGE SCALE GENOMIC DNA]</scope>
    <source>
        <tissue evidence="2">Whole organism</tissue>
    </source>
</reference>
<protein>
    <recommendedName>
        <fullName evidence="4">Protein TsetseEP domain-containing protein</fullName>
    </recommendedName>
</protein>
<keyword evidence="3" id="KW-1185">Reference proteome</keyword>
<dbReference type="OrthoDB" id="8190399at2759"/>
<evidence type="ECO:0000313" key="3">
    <source>
        <dbReference type="Proteomes" id="UP000027135"/>
    </source>
</evidence>
<keyword evidence="1" id="KW-0732">Signal</keyword>
<evidence type="ECO:0008006" key="4">
    <source>
        <dbReference type="Google" id="ProtNLM"/>
    </source>
</evidence>
<name>A0A067QJG2_ZOONE</name>
<feature type="chain" id="PRO_5001644107" description="Protein TsetseEP domain-containing protein" evidence="1">
    <location>
        <begin position="18"/>
        <end position="216"/>
    </location>
</feature>
<organism evidence="2 3">
    <name type="scientific">Zootermopsis nevadensis</name>
    <name type="common">Dampwood termite</name>
    <dbReference type="NCBI Taxonomy" id="136037"/>
    <lineage>
        <taxon>Eukaryota</taxon>
        <taxon>Metazoa</taxon>
        <taxon>Ecdysozoa</taxon>
        <taxon>Arthropoda</taxon>
        <taxon>Hexapoda</taxon>
        <taxon>Insecta</taxon>
        <taxon>Pterygota</taxon>
        <taxon>Neoptera</taxon>
        <taxon>Polyneoptera</taxon>
        <taxon>Dictyoptera</taxon>
        <taxon>Blattodea</taxon>
        <taxon>Blattoidea</taxon>
        <taxon>Termitoidae</taxon>
        <taxon>Termopsidae</taxon>
        <taxon>Zootermopsis</taxon>
    </lineage>
</organism>